<reference evidence="4 5" key="1">
    <citation type="submission" date="2023-09" db="EMBL/GenBank/DDBJ databases">
        <title>Nesidiocoris tenuis whole genome shotgun sequence.</title>
        <authorList>
            <person name="Shibata T."/>
            <person name="Shimoda M."/>
            <person name="Kobayashi T."/>
            <person name="Uehara T."/>
        </authorList>
    </citation>
    <scope>NUCLEOTIDE SEQUENCE [LARGE SCALE GENOMIC DNA]</scope>
    <source>
        <strain evidence="4 5">Japan</strain>
    </source>
</reference>
<evidence type="ECO:0000256" key="2">
    <source>
        <dbReference type="SAM" id="SignalP"/>
    </source>
</evidence>
<feature type="compositionally biased region" description="Low complexity" evidence="1">
    <location>
        <begin position="628"/>
        <end position="660"/>
    </location>
</feature>
<feature type="compositionally biased region" description="Polar residues" evidence="1">
    <location>
        <begin position="555"/>
        <end position="566"/>
    </location>
</feature>
<feature type="compositionally biased region" description="Polar residues" evidence="1">
    <location>
        <begin position="710"/>
        <end position="725"/>
    </location>
</feature>
<dbReference type="SMART" id="SM00554">
    <property type="entry name" value="FAS1"/>
    <property type="match status" value="2"/>
</dbReference>
<name>A0ABN7AAI4_9HEMI</name>
<accession>A0ABN7AAI4</accession>
<keyword evidence="2" id="KW-0732">Signal</keyword>
<evidence type="ECO:0000259" key="3">
    <source>
        <dbReference type="PROSITE" id="PS50213"/>
    </source>
</evidence>
<feature type="region of interest" description="Disordered" evidence="1">
    <location>
        <begin position="134"/>
        <end position="169"/>
    </location>
</feature>
<feature type="chain" id="PRO_5045745290" evidence="2">
    <location>
        <begin position="18"/>
        <end position="1031"/>
    </location>
</feature>
<evidence type="ECO:0000313" key="5">
    <source>
        <dbReference type="Proteomes" id="UP001307889"/>
    </source>
</evidence>
<dbReference type="Gene3D" id="2.30.180.10">
    <property type="entry name" value="FAS1 domain"/>
    <property type="match status" value="2"/>
</dbReference>
<protein>
    <submittedName>
        <fullName evidence="4">Fasciclin domain</fullName>
    </submittedName>
</protein>
<evidence type="ECO:0000256" key="1">
    <source>
        <dbReference type="SAM" id="MobiDB-lite"/>
    </source>
</evidence>
<evidence type="ECO:0000313" key="4">
    <source>
        <dbReference type="EMBL" id="BES89322.1"/>
    </source>
</evidence>
<feature type="signal peptide" evidence="2">
    <location>
        <begin position="1"/>
        <end position="17"/>
    </location>
</feature>
<feature type="region of interest" description="Disordered" evidence="1">
    <location>
        <begin position="540"/>
        <end position="589"/>
    </location>
</feature>
<feature type="region of interest" description="Disordered" evidence="1">
    <location>
        <begin position="620"/>
        <end position="732"/>
    </location>
</feature>
<dbReference type="InterPro" id="IPR036378">
    <property type="entry name" value="FAS1_dom_sf"/>
</dbReference>
<sequence>MASATSHIIVLFPFVFAVSTTAITNSLEAQQRYSPLQYQGFSNQINVGGLSPQEQILSDVQQHRFYVPKQRPQPYNFQPQTPNFQASNNFPYYNFQSYQPERQRPILLQPTYPQEYKQQRQPEVQQNFQPQLNFQPQTNFQPSFPPPQEQVKYQQTQSTFNHPQQAPSPTYQSGFRGFENNIVTPEKPKKHHQYLTETVIPKQPSYTATARPEKQETPGWVLETQPATPYKKQKPLDAITFGTESYKPTTQAPPRVVKYRPRPKPEQETQYKDQSDEIFIKTDRKKLYEQLVKSDQKVTATASPRFTTAKPVRSTTPTYPSPAPSSSHHDENYIQEQLQKQIQEQLNGKDDIFQTLKISLPGDLSPDQIANLPNLALGDSVAQLPEYSGGFPGLPGLPVSQDGSPPESVFLANGQKLKIGSSNVKSQKNKNVKTIVIHQQTTTTPSPPKATFEELTKGVLPPGADFEVIRQSQDGALEKIGPNIQNIPQKKVTFVILEEQPDGSVKVQGVRGSENEPTETKGPEVESLIEKLQKGEIKLPPSTRLSKPTKHVPNVTPSESQATNNYVKHDGKYSEKVTPIPKRKSTTSAPVYVHSTQSVSPNSHSGPIFLEDFVKTTAATTQSPPVPHYSNPQYNSPSSPPNYHSHPSSPQYNSPSPSTPKFLPTLSPHRDDSINYIPSSTYSPPPAYTTPVIHVSSSQAPHHPSSPSPDNFNSYTPKSQSTSYPNEDYYGSFESTAPSTPVQIAASSPVAILGDTLKTNGLYAMARYLRQSGLDMVLNETGPYTLFVPTDRAFRALLVQLGGPDRAEIKFKENPRLLSGLLLHHVIPGAFKVDSLLDEMTGVSLAGTQLRVNTYTTQDNEWNDVKVVTINGAKIVKEKSDISVPQGVAHTVDRVMFPLPVGDIVQTLQADREGRFSRFIKLLQETGVSSMLQGTKTYTVFAPTDAVLTDSELKKLLEQRAVARSLALRHVTPGSLYSAGMLFYQLRDSMNSANQIQLSKEAGRVKVNNAHVISRNIPATNGVIHAIDNLL</sequence>
<dbReference type="SUPFAM" id="SSF82153">
    <property type="entry name" value="FAS1 domain"/>
    <property type="match status" value="2"/>
</dbReference>
<keyword evidence="5" id="KW-1185">Reference proteome</keyword>
<feature type="compositionally biased region" description="Basic and acidic residues" evidence="1">
    <location>
        <begin position="263"/>
        <end position="273"/>
    </location>
</feature>
<dbReference type="EMBL" id="AP028909">
    <property type="protein sequence ID" value="BES89322.1"/>
    <property type="molecule type" value="Genomic_DNA"/>
</dbReference>
<dbReference type="PANTHER" id="PTHR10900">
    <property type="entry name" value="PERIOSTIN-RELATED"/>
    <property type="match status" value="1"/>
</dbReference>
<dbReference type="Pfam" id="PF02469">
    <property type="entry name" value="Fasciclin"/>
    <property type="match status" value="2"/>
</dbReference>
<feature type="region of interest" description="Disordered" evidence="1">
    <location>
        <begin position="244"/>
        <end position="273"/>
    </location>
</feature>
<dbReference type="InterPro" id="IPR050904">
    <property type="entry name" value="Adhesion/Biosynth-related"/>
</dbReference>
<organism evidence="4 5">
    <name type="scientific">Nesidiocoris tenuis</name>
    <dbReference type="NCBI Taxonomy" id="355587"/>
    <lineage>
        <taxon>Eukaryota</taxon>
        <taxon>Metazoa</taxon>
        <taxon>Ecdysozoa</taxon>
        <taxon>Arthropoda</taxon>
        <taxon>Hexapoda</taxon>
        <taxon>Insecta</taxon>
        <taxon>Pterygota</taxon>
        <taxon>Neoptera</taxon>
        <taxon>Paraneoptera</taxon>
        <taxon>Hemiptera</taxon>
        <taxon>Heteroptera</taxon>
        <taxon>Panheteroptera</taxon>
        <taxon>Cimicomorpha</taxon>
        <taxon>Miridae</taxon>
        <taxon>Dicyphina</taxon>
        <taxon>Nesidiocoris</taxon>
    </lineage>
</organism>
<feature type="compositionally biased region" description="Low complexity" evidence="1">
    <location>
        <begin position="696"/>
        <end position="709"/>
    </location>
</feature>
<feature type="compositionally biased region" description="Polar residues" evidence="1">
    <location>
        <begin position="151"/>
        <end position="169"/>
    </location>
</feature>
<dbReference type="Proteomes" id="UP001307889">
    <property type="component" value="Chromosome 1"/>
</dbReference>
<feature type="region of interest" description="Disordered" evidence="1">
    <location>
        <begin position="299"/>
        <end position="330"/>
    </location>
</feature>
<dbReference type="PANTHER" id="PTHR10900:SF120">
    <property type="entry name" value="MUCIN-5AC-RELATED"/>
    <property type="match status" value="1"/>
</dbReference>
<gene>
    <name evidence="4" type="ORF">NTJ_02129</name>
</gene>
<dbReference type="PROSITE" id="PS50213">
    <property type="entry name" value="FAS1"/>
    <property type="match status" value="2"/>
</dbReference>
<feature type="domain" description="FAS1" evidence="3">
    <location>
        <begin position="903"/>
        <end position="1031"/>
    </location>
</feature>
<feature type="region of interest" description="Disordered" evidence="1">
    <location>
        <begin position="505"/>
        <end position="525"/>
    </location>
</feature>
<feature type="domain" description="FAS1" evidence="3">
    <location>
        <begin position="749"/>
        <end position="896"/>
    </location>
</feature>
<proteinExistence type="predicted"/>
<dbReference type="InterPro" id="IPR000782">
    <property type="entry name" value="FAS1_domain"/>
</dbReference>